<dbReference type="PANTHER" id="PTHR38467:SF1">
    <property type="entry name" value="CONJUGATIVE TRANSFER: ASSEMBLY"/>
    <property type="match status" value="1"/>
</dbReference>
<dbReference type="Pfam" id="PF19044">
    <property type="entry name" value="P-loop_TraG"/>
    <property type="match status" value="1"/>
</dbReference>
<organism evidence="2">
    <name type="scientific">Xenorhabdus bovienii str. puntauvense</name>
    <dbReference type="NCBI Taxonomy" id="1398201"/>
    <lineage>
        <taxon>Bacteria</taxon>
        <taxon>Pseudomonadati</taxon>
        <taxon>Pseudomonadota</taxon>
        <taxon>Gammaproteobacteria</taxon>
        <taxon>Enterobacterales</taxon>
        <taxon>Morganellaceae</taxon>
        <taxon>Xenorhabdus</taxon>
    </lineage>
</organism>
<sequence length="857" mass="97053">MLNVIGDLMDKYIFLRNHTTADNILDLNDRDSLSSFLPFVSYKEEIETESGEKIKSKAFFNIDNTIGWIWELVPLPFVGEDQLGKLHNIIKIHYPKGTVAQWILYPDHNIDDILDEYAACRVQGDPINDMNVKNTSQYLRNGAENGIHPQMNGIPVRNFRVFYTLKCEEMIREDLLSSIEQIFDTAGMAPRRIGATELIRWMSEFFCGKKFAGEYNPERPLAKQMMSNDPAYERSFDNEGHHEALQNFSVTPNILGHRYGTCLFPNVIPQKDNNPLRTNELFGGYKGVIDDRGQIKYPFLYTLTIIYDELQTEIANKASQTMFQRVGAGLVFALKERINEFSEMQQTLAKGGDFAYFIPQLWVFGKTKKDVRAAVSEAKDLWGNHKFELMPETNMSKVMYLTALPFGFYNIDSNLKNMDRFFYADYENIARFLPVQGDFRGGGKPVQTYIGRKGQIIGLDMFDKRVNSHNFYVVAETGGGKSFLLNDLLDSYASCGAKIRITDLGASYKKLTHIRKGRYIDFALDNPMCMNPSDFIAKDAEDLEQNIAAAVLIYSSCAYSFTGQTVTEVEANLLDQACHASHRKGNQESGVDDVIAYLRSGEWKKGQEISPVAAQEIENQAQRLSFLLNNFGSNGQFKKFFVGKSEFSISQDEFVCVDLEKLKSQKQLFFPMIMQVMNAMTQDLYLSDRSQKSFILFEEIASMVKQQGNISMDGLASMVEEGYRRARKYLGAFGIVLQSPLDLLLLKGLGQVAQANAPFKYYLESKMYAEAVSKGVLPGIKGGFPLTLLESVKNARPRYGEVFIDSPLGMGVARLCVDKWRYWINTSDGDDVAQYNTLIQRGFQPVDALRQLSGVTL</sequence>
<comment type="caution">
    <text evidence="2">The sequence shown here is derived from an EMBL/GenBank/DDBJ whole genome shotgun (WGS) entry which is preliminary data.</text>
</comment>
<dbReference type="PANTHER" id="PTHR38467">
    <property type="match status" value="1"/>
</dbReference>
<dbReference type="InterPro" id="IPR025955">
    <property type="entry name" value="TraC/Conjuga_ATPase"/>
</dbReference>
<feature type="domain" description="TraG P-loop" evidence="1">
    <location>
        <begin position="464"/>
        <end position="773"/>
    </location>
</feature>
<dbReference type="EMBL" id="CBSW010000203">
    <property type="protein sequence ID" value="CDG97741.1"/>
    <property type="molecule type" value="Genomic_DNA"/>
</dbReference>
<dbReference type="Gene3D" id="1.10.8.730">
    <property type="match status" value="1"/>
</dbReference>
<accession>A0A077N685</accession>
<dbReference type="RefSeq" id="WP_038218245.1">
    <property type="nucleotide sequence ID" value="NZ_CAWLWN010000237.1"/>
</dbReference>
<dbReference type="Proteomes" id="UP000028511">
    <property type="component" value="Unassembled WGS sequence"/>
</dbReference>
<gene>
    <name evidence="2" type="primary">traC</name>
    <name evidence="2" type="ORF">XBP1_2810011</name>
</gene>
<reference evidence="2" key="1">
    <citation type="submission" date="2013-07" db="EMBL/GenBank/DDBJ databases">
        <title>Sub-species coevolution in mutualistic symbiosis.</title>
        <authorList>
            <person name="Murfin K."/>
            <person name="Klassen J."/>
            <person name="Lee M."/>
            <person name="Forst S."/>
            <person name="Stock P."/>
            <person name="Goodrich-Blair H."/>
        </authorList>
    </citation>
    <scope>NUCLEOTIDE SEQUENCE [LARGE SCALE GENOMIC DNA]</scope>
    <source>
        <strain evidence="2">Puntauvense</strain>
    </source>
</reference>
<dbReference type="InterPro" id="IPR053155">
    <property type="entry name" value="F-pilin_assembly_TraC"/>
</dbReference>
<dbReference type="HOGENOM" id="CLU_007815_1_1_6"/>
<name>A0A077N685_XENBV</name>
<dbReference type="AlphaFoldDB" id="A0A077N685"/>
<evidence type="ECO:0000313" key="2">
    <source>
        <dbReference type="EMBL" id="CDG97741.1"/>
    </source>
</evidence>
<protein>
    <submittedName>
        <fullName evidence="2">Type IV secretory pathway VirB4 component</fullName>
    </submittedName>
</protein>
<proteinExistence type="predicted"/>
<dbReference type="InterPro" id="IPR043964">
    <property type="entry name" value="P-loop_TraG"/>
</dbReference>
<evidence type="ECO:0000259" key="1">
    <source>
        <dbReference type="Pfam" id="PF19044"/>
    </source>
</evidence>
<dbReference type="InterPro" id="IPR027417">
    <property type="entry name" value="P-loop_NTPase"/>
</dbReference>
<dbReference type="Gene3D" id="3.40.50.300">
    <property type="entry name" value="P-loop containing nucleotide triphosphate hydrolases"/>
    <property type="match status" value="1"/>
</dbReference>
<dbReference type="SUPFAM" id="SSF52540">
    <property type="entry name" value="P-loop containing nucleoside triphosphate hydrolases"/>
    <property type="match status" value="1"/>
</dbReference>
<dbReference type="Pfam" id="PF11130">
    <property type="entry name" value="TraC_F_IV"/>
    <property type="match status" value="1"/>
</dbReference>